<feature type="chain" id="PRO_5040813206" description="NAD-dependent epimerase/dehydratase domain-containing protein" evidence="1">
    <location>
        <begin position="22"/>
        <end position="269"/>
    </location>
</feature>
<dbReference type="GO" id="GO:0044877">
    <property type="term" value="F:protein-containing complex binding"/>
    <property type="evidence" value="ECO:0007669"/>
    <property type="project" value="TreeGrafter"/>
</dbReference>
<gene>
    <name evidence="3" type="ORF">TrVE_jg4226</name>
</gene>
<evidence type="ECO:0000313" key="3">
    <source>
        <dbReference type="EMBL" id="GMH49058.1"/>
    </source>
</evidence>
<dbReference type="Pfam" id="PF01370">
    <property type="entry name" value="Epimerase"/>
    <property type="match status" value="1"/>
</dbReference>
<keyword evidence="4" id="KW-1185">Reference proteome</keyword>
<dbReference type="AlphaFoldDB" id="A0A9W6ZDE8"/>
<organism evidence="3 4">
    <name type="scientific">Triparma verrucosa</name>
    <dbReference type="NCBI Taxonomy" id="1606542"/>
    <lineage>
        <taxon>Eukaryota</taxon>
        <taxon>Sar</taxon>
        <taxon>Stramenopiles</taxon>
        <taxon>Ochrophyta</taxon>
        <taxon>Bolidophyceae</taxon>
        <taxon>Parmales</taxon>
        <taxon>Triparmaceae</taxon>
        <taxon>Triparma</taxon>
    </lineage>
</organism>
<dbReference type="SUPFAM" id="SSF51735">
    <property type="entry name" value="NAD(P)-binding Rossmann-fold domains"/>
    <property type="match status" value="1"/>
</dbReference>
<dbReference type="GO" id="GO:0005739">
    <property type="term" value="C:mitochondrion"/>
    <property type="evidence" value="ECO:0007669"/>
    <property type="project" value="TreeGrafter"/>
</dbReference>
<dbReference type="PANTHER" id="PTHR12126:SF15">
    <property type="entry name" value="NAD(P)-BINDING DOMAIN-CONTAINING PROTEIN"/>
    <property type="match status" value="1"/>
</dbReference>
<dbReference type="InterPro" id="IPR001509">
    <property type="entry name" value="Epimerase_deHydtase"/>
</dbReference>
<dbReference type="InterPro" id="IPR051207">
    <property type="entry name" value="ComplexI_NDUFA9_subunit"/>
</dbReference>
<proteinExistence type="predicted"/>
<feature type="domain" description="NAD-dependent epimerase/dehydratase" evidence="2">
    <location>
        <begin position="26"/>
        <end position="208"/>
    </location>
</feature>
<sequence length="269" mass="28846">MRSSLAAILCCICILVASSAALAPTVAVLGATGYVGSSVVSLLESRGVSVLKLSRSSKGPNSLAIDFTKPDAPDIFQNYLASNNLTITKYVHCVGCLFDTSVPFNSELNKLASGSSTTVSSTYDEITFQTTSNLVNAISSQKLPSKVVFISAAEVGWPSVKFGPQIESLSPSFLKRYLLAKRKAEEALKTSPYITATILRPSIIYTEDALDSKLTVDFFNAFSRTSGIVKLPFVDEPVSVGVLAEAVAEGLENEEGGIWRKEDMIKRIK</sequence>
<comment type="caution">
    <text evidence="3">The sequence shown here is derived from an EMBL/GenBank/DDBJ whole genome shotgun (WGS) entry which is preliminary data.</text>
</comment>
<accession>A0A9W6ZDE8</accession>
<reference evidence="4" key="1">
    <citation type="journal article" date="2023" name="Commun. Biol.">
        <title>Genome analysis of Parmales, the sister group of diatoms, reveals the evolutionary specialization of diatoms from phago-mixotrophs to photoautotrophs.</title>
        <authorList>
            <person name="Ban H."/>
            <person name="Sato S."/>
            <person name="Yoshikawa S."/>
            <person name="Yamada K."/>
            <person name="Nakamura Y."/>
            <person name="Ichinomiya M."/>
            <person name="Sato N."/>
            <person name="Blanc-Mathieu R."/>
            <person name="Endo H."/>
            <person name="Kuwata A."/>
            <person name="Ogata H."/>
        </authorList>
    </citation>
    <scope>NUCLEOTIDE SEQUENCE [LARGE SCALE GENOMIC DNA]</scope>
    <source>
        <strain evidence="4">NIES 3699</strain>
    </source>
</reference>
<name>A0A9W6ZDE8_9STRA</name>
<evidence type="ECO:0000259" key="2">
    <source>
        <dbReference type="Pfam" id="PF01370"/>
    </source>
</evidence>
<evidence type="ECO:0000313" key="4">
    <source>
        <dbReference type="Proteomes" id="UP001165160"/>
    </source>
</evidence>
<dbReference type="EMBL" id="BRXX01000589">
    <property type="protein sequence ID" value="GMH49058.1"/>
    <property type="molecule type" value="Genomic_DNA"/>
</dbReference>
<protein>
    <recommendedName>
        <fullName evidence="2">NAD-dependent epimerase/dehydratase domain-containing protein</fullName>
    </recommendedName>
</protein>
<evidence type="ECO:0000256" key="1">
    <source>
        <dbReference type="SAM" id="SignalP"/>
    </source>
</evidence>
<dbReference type="Proteomes" id="UP001165160">
    <property type="component" value="Unassembled WGS sequence"/>
</dbReference>
<dbReference type="Gene3D" id="3.40.50.720">
    <property type="entry name" value="NAD(P)-binding Rossmann-like Domain"/>
    <property type="match status" value="1"/>
</dbReference>
<keyword evidence="1" id="KW-0732">Signal</keyword>
<feature type="signal peptide" evidence="1">
    <location>
        <begin position="1"/>
        <end position="21"/>
    </location>
</feature>
<dbReference type="PANTHER" id="PTHR12126">
    <property type="entry name" value="NADH-UBIQUINONE OXIDOREDUCTASE 39 KDA SUBUNIT-RELATED"/>
    <property type="match status" value="1"/>
</dbReference>
<dbReference type="InterPro" id="IPR036291">
    <property type="entry name" value="NAD(P)-bd_dom_sf"/>
</dbReference>